<organism evidence="2 3">
    <name type="scientific">Nocardioides aromaticivorans</name>
    <dbReference type="NCBI Taxonomy" id="200618"/>
    <lineage>
        <taxon>Bacteria</taxon>
        <taxon>Bacillati</taxon>
        <taxon>Actinomycetota</taxon>
        <taxon>Actinomycetes</taxon>
        <taxon>Propionibacteriales</taxon>
        <taxon>Nocardioidaceae</taxon>
        <taxon>Nocardioides</taxon>
    </lineage>
</organism>
<evidence type="ECO:0008006" key="4">
    <source>
        <dbReference type="Google" id="ProtNLM"/>
    </source>
</evidence>
<protein>
    <recommendedName>
        <fullName evidence="4">Bacterial Ig-like domain-containing protein</fullName>
    </recommendedName>
</protein>
<evidence type="ECO:0000313" key="2">
    <source>
        <dbReference type="EMBL" id="NYI46285.1"/>
    </source>
</evidence>
<keyword evidence="1" id="KW-0732">Signal</keyword>
<sequence>MRIRRIAALSAALLTTGLVAVAPTLAGSASAATGEWQDGVTSSDTIINCVTQSPSVGVSANTGWRSTNGEVPEVGEKFYLRGYISLVGLPCSGKVATVPEILPPAGFSYPDEPVLWGVNTLGEPGELTDAPLDIFNGVNGGIVLTKPGDEPFVLQRGQVLEFQFPVVATREFKGTATQAPTCLSRRDGTAPCPPSQSGDHLQIAFAVGGHGGDKQYVTPYVPIFAAKAGTSGDTTAPDTTLSGGPANGAIVPSTSAAFTLGSTEAGSRFACTLDSKGRACAAGKHTVTGLAPGTHVFRATATDAAGNADPTAATRTWTVPVPARSLSRSAGWSLLSAPSAYGGKVLATSRRNASTSYPVRGARRLALVASGGTTHGTVRVYAGSRLLKTISLKTTRNVTKRVIPVTSFSSAWTGTVKVVVATTGRTVRIEGIAAPTR</sequence>
<comment type="caution">
    <text evidence="2">The sequence shown here is derived from an EMBL/GenBank/DDBJ whole genome shotgun (WGS) entry which is preliminary data.</text>
</comment>
<dbReference type="EMBL" id="JACBZM010000001">
    <property type="protein sequence ID" value="NYI46285.1"/>
    <property type="molecule type" value="Genomic_DNA"/>
</dbReference>
<accession>A0A7Y9ZLT8</accession>
<proteinExistence type="predicted"/>
<gene>
    <name evidence="2" type="ORF">BJ993_003365</name>
</gene>
<dbReference type="RefSeq" id="WP_179650113.1">
    <property type="nucleotide sequence ID" value="NZ_JACBZM010000001.1"/>
</dbReference>
<evidence type="ECO:0000313" key="3">
    <source>
        <dbReference type="Proteomes" id="UP000562045"/>
    </source>
</evidence>
<name>A0A7Y9ZLT8_9ACTN</name>
<dbReference type="AlphaFoldDB" id="A0A7Y9ZLT8"/>
<feature type="signal peptide" evidence="1">
    <location>
        <begin position="1"/>
        <end position="31"/>
    </location>
</feature>
<evidence type="ECO:0000256" key="1">
    <source>
        <dbReference type="SAM" id="SignalP"/>
    </source>
</evidence>
<dbReference type="Proteomes" id="UP000562045">
    <property type="component" value="Unassembled WGS sequence"/>
</dbReference>
<feature type="chain" id="PRO_5030553802" description="Bacterial Ig-like domain-containing protein" evidence="1">
    <location>
        <begin position="32"/>
        <end position="437"/>
    </location>
</feature>
<reference evidence="2 3" key="1">
    <citation type="submission" date="2020-07" db="EMBL/GenBank/DDBJ databases">
        <title>Sequencing the genomes of 1000 actinobacteria strains.</title>
        <authorList>
            <person name="Klenk H.-P."/>
        </authorList>
    </citation>
    <scope>NUCLEOTIDE SEQUENCE [LARGE SCALE GENOMIC DNA]</scope>
    <source>
        <strain evidence="2 3">DSM 15131</strain>
    </source>
</reference>